<dbReference type="PANTHER" id="PTHR21310">
    <property type="entry name" value="AMINOGLYCOSIDE PHOSPHOTRANSFERASE-RELATED-RELATED"/>
    <property type="match status" value="1"/>
</dbReference>
<protein>
    <recommendedName>
        <fullName evidence="1">Aminoglycoside phosphotransferase domain-containing protein</fullName>
    </recommendedName>
</protein>
<dbReference type="Gene3D" id="3.90.1200.10">
    <property type="match status" value="1"/>
</dbReference>
<dbReference type="InterPro" id="IPR011009">
    <property type="entry name" value="Kinase-like_dom_sf"/>
</dbReference>
<dbReference type="InterPro" id="IPR051678">
    <property type="entry name" value="AGP_Transferase"/>
</dbReference>
<dbReference type="AlphaFoldDB" id="A0A9P6DSR6"/>
<dbReference type="PANTHER" id="PTHR21310:SF56">
    <property type="entry name" value="AMINOGLYCOSIDE PHOSPHOTRANSFERASE DOMAIN-CONTAINING PROTEIN"/>
    <property type="match status" value="1"/>
</dbReference>
<sequence length="246" mass="27096">MPPHKKILVARSMAQLLKKLSSVNFDVIGTLLSASPGGFGLQIGHMARITSSSESVPPPSPSCASSIRHYVEERWTFFVAEEQRKNPGDTFDLRFASSFCAAMSKLPIPAADQAARIVLYHVDLAPRNIFIDVESGSVTGVLDWDQAESAPVEAAWQMPAWLWDNGASGSNQLRWVSPDDIPLDPQAAGIRRHFIEEIEEAIPGFVDTVRGGKPIFELLTFARRGLYSVETIDDARSFLKRMGIEV</sequence>
<keyword evidence="3" id="KW-1185">Reference proteome</keyword>
<reference evidence="2" key="1">
    <citation type="journal article" date="2020" name="Nat. Commun.">
        <title>Large-scale genome sequencing of mycorrhizal fungi provides insights into the early evolution of symbiotic traits.</title>
        <authorList>
            <person name="Miyauchi S."/>
            <person name="Kiss E."/>
            <person name="Kuo A."/>
            <person name="Drula E."/>
            <person name="Kohler A."/>
            <person name="Sanchez-Garcia M."/>
            <person name="Morin E."/>
            <person name="Andreopoulos B."/>
            <person name="Barry K.W."/>
            <person name="Bonito G."/>
            <person name="Buee M."/>
            <person name="Carver A."/>
            <person name="Chen C."/>
            <person name="Cichocki N."/>
            <person name="Clum A."/>
            <person name="Culley D."/>
            <person name="Crous P.W."/>
            <person name="Fauchery L."/>
            <person name="Girlanda M."/>
            <person name="Hayes R.D."/>
            <person name="Keri Z."/>
            <person name="LaButti K."/>
            <person name="Lipzen A."/>
            <person name="Lombard V."/>
            <person name="Magnuson J."/>
            <person name="Maillard F."/>
            <person name="Murat C."/>
            <person name="Nolan M."/>
            <person name="Ohm R.A."/>
            <person name="Pangilinan J."/>
            <person name="Pereira M.F."/>
            <person name="Perotto S."/>
            <person name="Peter M."/>
            <person name="Pfister S."/>
            <person name="Riley R."/>
            <person name="Sitrit Y."/>
            <person name="Stielow J.B."/>
            <person name="Szollosi G."/>
            <person name="Zifcakova L."/>
            <person name="Stursova M."/>
            <person name="Spatafora J.W."/>
            <person name="Tedersoo L."/>
            <person name="Vaario L.M."/>
            <person name="Yamada A."/>
            <person name="Yan M."/>
            <person name="Wang P."/>
            <person name="Xu J."/>
            <person name="Bruns T."/>
            <person name="Baldrian P."/>
            <person name="Vilgalys R."/>
            <person name="Dunand C."/>
            <person name="Henrissat B."/>
            <person name="Grigoriev I.V."/>
            <person name="Hibbett D."/>
            <person name="Nagy L.G."/>
            <person name="Martin F.M."/>
        </authorList>
    </citation>
    <scope>NUCLEOTIDE SEQUENCE</scope>
    <source>
        <strain evidence="2">UP504</strain>
    </source>
</reference>
<accession>A0A9P6DSR6</accession>
<evidence type="ECO:0000259" key="1">
    <source>
        <dbReference type="Pfam" id="PF01636"/>
    </source>
</evidence>
<dbReference type="OrthoDB" id="10003767at2759"/>
<comment type="caution">
    <text evidence="2">The sequence shown here is derived from an EMBL/GenBank/DDBJ whole genome shotgun (WGS) entry which is preliminary data.</text>
</comment>
<dbReference type="InterPro" id="IPR002575">
    <property type="entry name" value="Aminoglycoside_PTrfase"/>
</dbReference>
<organism evidence="2 3">
    <name type="scientific">Hydnum rufescens UP504</name>
    <dbReference type="NCBI Taxonomy" id="1448309"/>
    <lineage>
        <taxon>Eukaryota</taxon>
        <taxon>Fungi</taxon>
        <taxon>Dikarya</taxon>
        <taxon>Basidiomycota</taxon>
        <taxon>Agaricomycotina</taxon>
        <taxon>Agaricomycetes</taxon>
        <taxon>Cantharellales</taxon>
        <taxon>Hydnaceae</taxon>
        <taxon>Hydnum</taxon>
    </lineage>
</organism>
<gene>
    <name evidence="2" type="ORF">BS47DRAFT_1345354</name>
</gene>
<proteinExistence type="predicted"/>
<feature type="domain" description="Aminoglycoside phosphotransferase" evidence="1">
    <location>
        <begin position="45"/>
        <end position="151"/>
    </location>
</feature>
<dbReference type="Proteomes" id="UP000886523">
    <property type="component" value="Unassembled WGS sequence"/>
</dbReference>
<dbReference type="Pfam" id="PF01636">
    <property type="entry name" value="APH"/>
    <property type="match status" value="1"/>
</dbReference>
<dbReference type="SUPFAM" id="SSF56112">
    <property type="entry name" value="Protein kinase-like (PK-like)"/>
    <property type="match status" value="1"/>
</dbReference>
<name>A0A9P6DSR6_9AGAM</name>
<evidence type="ECO:0000313" key="2">
    <source>
        <dbReference type="EMBL" id="KAF9512437.1"/>
    </source>
</evidence>
<evidence type="ECO:0000313" key="3">
    <source>
        <dbReference type="Proteomes" id="UP000886523"/>
    </source>
</evidence>
<dbReference type="EMBL" id="MU128986">
    <property type="protein sequence ID" value="KAF9512437.1"/>
    <property type="molecule type" value="Genomic_DNA"/>
</dbReference>